<dbReference type="HOGENOM" id="CLU_622665_0_0_1"/>
<dbReference type="VEuPathDB" id="FungiDB:MPH_07442"/>
<evidence type="ECO:0000256" key="9">
    <source>
        <dbReference type="SAM" id="Phobius"/>
    </source>
</evidence>
<comment type="caution">
    <text evidence="10">The sequence shown here is derived from an EMBL/GenBank/DDBJ whole genome shotgun (WGS) entry which is preliminary data.</text>
</comment>
<keyword evidence="6 9" id="KW-1133">Transmembrane helix</keyword>
<dbReference type="InParanoid" id="K2QZG4"/>
<keyword evidence="7 9" id="KW-0472">Membrane</keyword>
<sequence>MASNVASKAVAAACVIPTAAAAFLALRWSQRQPRAYSRLSEAGEDEDKEHPDESIEPQPVSSAIVCRSIAPIGSLAAFFTAVWLVLLSFQKPREIPRLESLLFACGWTFLFSKERSSVKRFDIGLSVAGSCISLLAGIGFVETRGGGSTVLAGTVEALAGIATALAAISVDKQPVPRHQGRPVDAQDSCSAWTRYTFSWARPLLNKARKYEKLNDEDLPALHPSERSATLFHGFKREPLQPLWRAVIQHHKHRFILQWSLTALESFLMVSPQFCLFKLLSLLERRASEGGEETELWLWAVALVLLKTAHLFCDSWIEWTNFALLATPIRSQLSALIYAKSLLLKDVKTMGQAGKKEERKDSVNGGDDFELDELLPEHERGDAGKDDEDTEPAVAQEATNLLGIDVQRVSDFAGYNVLIPGSILKLMIAVGFLVSLIGWWR</sequence>
<dbReference type="AlphaFoldDB" id="K2QZG4"/>
<feature type="transmembrane region" description="Helical" evidence="9">
    <location>
        <begin position="6"/>
        <end position="26"/>
    </location>
</feature>
<evidence type="ECO:0000256" key="7">
    <source>
        <dbReference type="ARBA" id="ARBA00023136"/>
    </source>
</evidence>
<comment type="subcellular location">
    <subcellularLocation>
        <location evidence="1">Membrane</location>
        <topology evidence="1">Multi-pass membrane protein</topology>
    </subcellularLocation>
</comment>
<comment type="similarity">
    <text evidence="2">Belongs to the ABC transporter superfamily. ABCC family. Conjugate transporter (TC 3.A.1.208) subfamily.</text>
</comment>
<dbReference type="PANTHER" id="PTHR24223">
    <property type="entry name" value="ATP-BINDING CASSETTE SUB-FAMILY C"/>
    <property type="match status" value="1"/>
</dbReference>
<proteinExistence type="inferred from homology"/>
<dbReference type="EMBL" id="AHHD01000300">
    <property type="protein sequence ID" value="EKG15391.1"/>
    <property type="molecule type" value="Genomic_DNA"/>
</dbReference>
<dbReference type="InterPro" id="IPR036640">
    <property type="entry name" value="ABC1_TM_sf"/>
</dbReference>
<evidence type="ECO:0000313" key="10">
    <source>
        <dbReference type="EMBL" id="EKG15391.1"/>
    </source>
</evidence>
<feature type="transmembrane region" description="Helical" evidence="9">
    <location>
        <begin position="416"/>
        <end position="439"/>
    </location>
</feature>
<dbReference type="GO" id="GO:0005524">
    <property type="term" value="F:ATP binding"/>
    <property type="evidence" value="ECO:0007669"/>
    <property type="project" value="UniProtKB-KW"/>
</dbReference>
<dbReference type="STRING" id="1126212.K2QZG4"/>
<feature type="region of interest" description="Disordered" evidence="8">
    <location>
        <begin position="38"/>
        <end position="57"/>
    </location>
</feature>
<evidence type="ECO:0000313" key="11">
    <source>
        <dbReference type="Proteomes" id="UP000007129"/>
    </source>
</evidence>
<dbReference type="InterPro" id="IPR050173">
    <property type="entry name" value="ABC_transporter_C-like"/>
</dbReference>
<feature type="transmembrane region" description="Helical" evidence="9">
    <location>
        <begin position="69"/>
        <end position="89"/>
    </location>
</feature>
<evidence type="ECO:0000256" key="8">
    <source>
        <dbReference type="SAM" id="MobiDB-lite"/>
    </source>
</evidence>
<evidence type="ECO:0000256" key="3">
    <source>
        <dbReference type="ARBA" id="ARBA00022692"/>
    </source>
</evidence>
<reference evidence="10 11" key="1">
    <citation type="journal article" date="2012" name="BMC Genomics">
        <title>Tools to kill: Genome of one of the most destructive plant pathogenic fungi Macrophomina phaseolina.</title>
        <authorList>
            <person name="Islam M.S."/>
            <person name="Haque M.S."/>
            <person name="Islam M.M."/>
            <person name="Emdad E.M."/>
            <person name="Halim A."/>
            <person name="Hossen Q.M.M."/>
            <person name="Hossain M.Z."/>
            <person name="Ahmed B."/>
            <person name="Rahim S."/>
            <person name="Rahman M.S."/>
            <person name="Alam M.M."/>
            <person name="Hou S."/>
            <person name="Wan X."/>
            <person name="Saito J.A."/>
            <person name="Alam M."/>
        </authorList>
    </citation>
    <scope>NUCLEOTIDE SEQUENCE [LARGE SCALE GENOMIC DNA]</scope>
    <source>
        <strain evidence="10 11">MS6</strain>
    </source>
</reference>
<name>K2QZG4_MACPH</name>
<dbReference type="OrthoDB" id="5421881at2759"/>
<organism evidence="10 11">
    <name type="scientific">Macrophomina phaseolina (strain MS6)</name>
    <name type="common">Charcoal rot fungus</name>
    <dbReference type="NCBI Taxonomy" id="1126212"/>
    <lineage>
        <taxon>Eukaryota</taxon>
        <taxon>Fungi</taxon>
        <taxon>Dikarya</taxon>
        <taxon>Ascomycota</taxon>
        <taxon>Pezizomycotina</taxon>
        <taxon>Dothideomycetes</taxon>
        <taxon>Dothideomycetes incertae sedis</taxon>
        <taxon>Botryosphaeriales</taxon>
        <taxon>Botryosphaeriaceae</taxon>
        <taxon>Macrophomina</taxon>
    </lineage>
</organism>
<dbReference type="Proteomes" id="UP000007129">
    <property type="component" value="Unassembled WGS sequence"/>
</dbReference>
<dbReference type="Gene3D" id="1.20.1560.10">
    <property type="entry name" value="ABC transporter type 1, transmembrane domain"/>
    <property type="match status" value="1"/>
</dbReference>
<evidence type="ECO:0000256" key="1">
    <source>
        <dbReference type="ARBA" id="ARBA00004141"/>
    </source>
</evidence>
<accession>K2QZG4</accession>
<dbReference type="GO" id="GO:0016020">
    <property type="term" value="C:membrane"/>
    <property type="evidence" value="ECO:0007669"/>
    <property type="project" value="UniProtKB-SubCell"/>
</dbReference>
<evidence type="ECO:0000256" key="6">
    <source>
        <dbReference type="ARBA" id="ARBA00022989"/>
    </source>
</evidence>
<keyword evidence="3 9" id="KW-0812">Transmembrane</keyword>
<dbReference type="GO" id="GO:0042626">
    <property type="term" value="F:ATPase-coupled transmembrane transporter activity"/>
    <property type="evidence" value="ECO:0007669"/>
    <property type="project" value="TreeGrafter"/>
</dbReference>
<evidence type="ECO:0000256" key="5">
    <source>
        <dbReference type="ARBA" id="ARBA00022840"/>
    </source>
</evidence>
<evidence type="ECO:0000256" key="4">
    <source>
        <dbReference type="ARBA" id="ARBA00022741"/>
    </source>
</evidence>
<evidence type="ECO:0000256" key="2">
    <source>
        <dbReference type="ARBA" id="ARBA00009726"/>
    </source>
</evidence>
<protein>
    <submittedName>
        <fullName evidence="10">Uncharacterized protein</fullName>
    </submittedName>
</protein>
<dbReference type="PANTHER" id="PTHR24223:SF456">
    <property type="entry name" value="MULTIDRUG RESISTANCE-ASSOCIATED PROTEIN LETHAL(2)03659"/>
    <property type="match status" value="1"/>
</dbReference>
<gene>
    <name evidence="10" type="ORF">MPH_07442</name>
</gene>
<keyword evidence="4" id="KW-0547">Nucleotide-binding</keyword>
<keyword evidence="5" id="KW-0067">ATP-binding</keyword>
<dbReference type="eggNOG" id="KOG0054">
    <property type="taxonomic scope" value="Eukaryota"/>
</dbReference>